<dbReference type="EMBL" id="CP007044">
    <property type="protein sequence ID" value="AHG22165.1"/>
    <property type="molecule type" value="Genomic_DNA"/>
</dbReference>
<dbReference type="RefSeq" id="WP_024910263.1">
    <property type="nucleotide sequence ID" value="NZ_CP007044.2"/>
</dbReference>
<proteinExistence type="predicted"/>
<accession>W0LJJ1</accession>
<evidence type="ECO:0000313" key="3">
    <source>
        <dbReference type="Proteomes" id="UP000019030"/>
    </source>
</evidence>
<evidence type="ECO:0000256" key="1">
    <source>
        <dbReference type="SAM" id="MobiDB-lite"/>
    </source>
</evidence>
<dbReference type="KEGG" id="sfo:Z042_22975"/>
<dbReference type="STRING" id="1441930.Z042_22975"/>
<dbReference type="OrthoDB" id="6474206at2"/>
<protein>
    <submittedName>
        <fullName evidence="2">Uncharacterized protein</fullName>
    </submittedName>
</protein>
<sequence>MDDELIYGKPYKPEDDFCCHIKPIIYTMRTRASIRSGEPYRPMPKPIYTGTGKPPAKRRVDSVNVGSRQRYSSNIMLCVYQFHRAGHSEQTIASDTGIPVTDIRKMLEHKTQTQRKAWMLAHQLRIPSNQEIFSRLLREI</sequence>
<gene>
    <name evidence="2" type="ORF">Z042_22975</name>
</gene>
<dbReference type="Proteomes" id="UP000019030">
    <property type="component" value="Chromosome"/>
</dbReference>
<organism evidence="2 3">
    <name type="scientific">Chania multitudinisentens RB-25</name>
    <dbReference type="NCBI Taxonomy" id="1441930"/>
    <lineage>
        <taxon>Bacteria</taxon>
        <taxon>Pseudomonadati</taxon>
        <taxon>Pseudomonadota</taxon>
        <taxon>Gammaproteobacteria</taxon>
        <taxon>Enterobacterales</taxon>
        <taxon>Yersiniaceae</taxon>
        <taxon>Chania</taxon>
    </lineage>
</organism>
<dbReference type="PATRIC" id="fig|1441930.4.peg.4546"/>
<reference evidence="2 3" key="2">
    <citation type="submission" date="2015-03" db="EMBL/GenBank/DDBJ databases">
        <authorList>
            <person name="Chan K.-G."/>
        </authorList>
    </citation>
    <scope>NUCLEOTIDE SEQUENCE [LARGE SCALE GENOMIC DNA]</scope>
    <source>
        <strain evidence="2 3">RB-25</strain>
    </source>
</reference>
<name>W0LJJ1_9GAMM</name>
<dbReference type="AlphaFoldDB" id="W0LJJ1"/>
<feature type="region of interest" description="Disordered" evidence="1">
    <location>
        <begin position="36"/>
        <end position="60"/>
    </location>
</feature>
<dbReference type="HOGENOM" id="CLU_1833837_0_0_6"/>
<reference evidence="2 3" key="1">
    <citation type="submission" date="2014-01" db="EMBL/GenBank/DDBJ databases">
        <title>Isolation of Serratia multitudinisentens RB-25 from Ex-Landfill site.</title>
        <authorList>
            <person name="Robson E.H.J."/>
        </authorList>
    </citation>
    <scope>NUCLEOTIDE SEQUENCE [LARGE SCALE GENOMIC DNA]</scope>
    <source>
        <strain evidence="2 3">RB-25</strain>
    </source>
</reference>
<evidence type="ECO:0000313" key="2">
    <source>
        <dbReference type="EMBL" id="AHG22165.1"/>
    </source>
</evidence>
<dbReference type="eggNOG" id="ENOG50333YJ">
    <property type="taxonomic scope" value="Bacteria"/>
</dbReference>
<keyword evidence="3" id="KW-1185">Reference proteome</keyword>